<organism evidence="1 2">
    <name type="scientific">Novipirellula herctigrandis</name>
    <dbReference type="NCBI Taxonomy" id="2527986"/>
    <lineage>
        <taxon>Bacteria</taxon>
        <taxon>Pseudomonadati</taxon>
        <taxon>Planctomycetota</taxon>
        <taxon>Planctomycetia</taxon>
        <taxon>Pirellulales</taxon>
        <taxon>Pirellulaceae</taxon>
        <taxon>Novipirellula</taxon>
    </lineage>
</organism>
<dbReference type="Proteomes" id="UP000315010">
    <property type="component" value="Unassembled WGS sequence"/>
</dbReference>
<sequence>MPKQSQGSANQRRTSKRVRWLLSGLALIVVLFPGIIARTGMRDRLINSIIGAPNLHASSKGAALGWLSPLSVDGLRMDGKQKRFRKTF</sequence>
<evidence type="ECO:0000313" key="2">
    <source>
        <dbReference type="Proteomes" id="UP000315010"/>
    </source>
</evidence>
<comment type="caution">
    <text evidence="1">The sequence shown here is derived from an EMBL/GenBank/DDBJ whole genome shotgun (WGS) entry which is preliminary data.</text>
</comment>
<dbReference type="EMBL" id="SJPJ01000001">
    <property type="protein sequence ID" value="TWT84338.1"/>
    <property type="molecule type" value="Genomic_DNA"/>
</dbReference>
<keyword evidence="2" id="KW-1185">Reference proteome</keyword>
<protein>
    <submittedName>
        <fullName evidence="1">Uncharacterized protein</fullName>
    </submittedName>
</protein>
<reference evidence="1 2" key="1">
    <citation type="submission" date="2019-02" db="EMBL/GenBank/DDBJ databases">
        <title>Deep-cultivation of Planctomycetes and their phenomic and genomic characterization uncovers novel biology.</title>
        <authorList>
            <person name="Wiegand S."/>
            <person name="Jogler M."/>
            <person name="Boedeker C."/>
            <person name="Pinto D."/>
            <person name="Vollmers J."/>
            <person name="Rivas-Marin E."/>
            <person name="Kohn T."/>
            <person name="Peeters S.H."/>
            <person name="Heuer A."/>
            <person name="Rast P."/>
            <person name="Oberbeckmann S."/>
            <person name="Bunk B."/>
            <person name="Jeske O."/>
            <person name="Meyerdierks A."/>
            <person name="Storesund J.E."/>
            <person name="Kallscheuer N."/>
            <person name="Luecker S."/>
            <person name="Lage O.M."/>
            <person name="Pohl T."/>
            <person name="Merkel B.J."/>
            <person name="Hornburger P."/>
            <person name="Mueller R.-W."/>
            <person name="Bruemmer F."/>
            <person name="Labrenz M."/>
            <person name="Spormann A.M."/>
            <person name="Op Den Camp H."/>
            <person name="Overmann J."/>
            <person name="Amann R."/>
            <person name="Jetten M.S.M."/>
            <person name="Mascher T."/>
            <person name="Medema M.H."/>
            <person name="Devos D.P."/>
            <person name="Kaster A.-K."/>
            <person name="Ovreas L."/>
            <person name="Rohde M."/>
            <person name="Galperin M.Y."/>
            <person name="Jogler C."/>
        </authorList>
    </citation>
    <scope>NUCLEOTIDE SEQUENCE [LARGE SCALE GENOMIC DNA]</scope>
    <source>
        <strain evidence="1 2">CA13</strain>
    </source>
</reference>
<accession>A0A5C5ZB15</accession>
<evidence type="ECO:0000313" key="1">
    <source>
        <dbReference type="EMBL" id="TWT84338.1"/>
    </source>
</evidence>
<proteinExistence type="predicted"/>
<dbReference type="AlphaFoldDB" id="A0A5C5ZB15"/>
<dbReference type="RefSeq" id="WP_146402011.1">
    <property type="nucleotide sequence ID" value="NZ_SJPJ01000001.1"/>
</dbReference>
<name>A0A5C5ZB15_9BACT</name>
<gene>
    <name evidence="1" type="ORF">CA13_58150</name>
</gene>